<sequence>MKKPNALRPGDTVATVSLSWGGSGDADLLWRYELGKKRLETVFGLRVVEMPNTLKGSTYLREHPLSRAQDLMDAFSDPSIKAVFSCIGGNDSIRLLPYIDFSVLSRNPKIFLGYSDSTVTHLMLHKAGIPSFYGPSILAEFAENIAMYPYTERWVRNALFCSEPMEVIEPPLQWTGEYLSWTEENQKRTKKLVPHEGYQVLQGESVMEGPLLGGCLEVLDMCIGTEIWPDFSGCLLFLETSEEAPSKERFTQLLDRLVQAGLFTNIKGILLAKPYQGLYEREYLQVLQQVLHRLGMEDLPVAYNLSFGHNEPMCILAYGACARFDCHTKTFSIVESTLQ</sequence>
<evidence type="ECO:0000256" key="2">
    <source>
        <dbReference type="ARBA" id="ARBA00022801"/>
    </source>
</evidence>
<dbReference type="Pfam" id="PF02016">
    <property type="entry name" value="Peptidase_S66"/>
    <property type="match status" value="1"/>
</dbReference>
<evidence type="ECO:0000256" key="1">
    <source>
        <dbReference type="ARBA" id="ARBA00010233"/>
    </source>
</evidence>
<accession>F0RTY7</accession>
<evidence type="ECO:0000256" key="3">
    <source>
        <dbReference type="PIRSR" id="PIRSR028757-1"/>
    </source>
</evidence>
<dbReference type="PIRSF" id="PIRSF028757">
    <property type="entry name" value="LD-carboxypeptidase"/>
    <property type="match status" value="1"/>
</dbReference>
<dbReference type="InterPro" id="IPR027461">
    <property type="entry name" value="Carboxypeptidase_A_C_sf"/>
</dbReference>
<dbReference type="OrthoDB" id="9807329at2"/>
<dbReference type="PANTHER" id="PTHR30237">
    <property type="entry name" value="MURAMOYLTETRAPEPTIDE CARBOXYPEPTIDASE"/>
    <property type="match status" value="1"/>
</dbReference>
<feature type="active site" description="Charge relay system" evidence="3">
    <location>
        <position position="309"/>
    </location>
</feature>
<proteinExistence type="inferred from homology"/>
<dbReference type="eggNOG" id="COG1619">
    <property type="taxonomic scope" value="Bacteria"/>
</dbReference>
<reference evidence="7" key="1">
    <citation type="submission" date="2011-02" db="EMBL/GenBank/DDBJ databases">
        <title>Complete sequence of Spirochaeta sp. Buddy.</title>
        <authorList>
            <person name="Lucas S."/>
            <person name="Copeland A."/>
            <person name="Lapidus A."/>
            <person name="Cheng J.-F."/>
            <person name="Goodwin L."/>
            <person name="Pitluck S."/>
            <person name="Zeytun A."/>
            <person name="Detter J.C."/>
            <person name="Han C."/>
            <person name="Tapia R."/>
            <person name="Land M."/>
            <person name="Hauser L."/>
            <person name="Kyrpides N."/>
            <person name="Ivanova N."/>
            <person name="Mikhailova N."/>
            <person name="Pagani I."/>
            <person name="Ritalahti K.M."/>
            <person name="Loeffler F.E."/>
            <person name="Woyke T."/>
        </authorList>
    </citation>
    <scope>NUCLEOTIDE SEQUENCE [LARGE SCALE GENOMIC DNA]</scope>
    <source>
        <strain evidence="7">ATCC BAA-1886 / DSM 22777 / Buddy</strain>
    </source>
</reference>
<dbReference type="EMBL" id="CP002541">
    <property type="protein sequence ID" value="ADY14065.1"/>
    <property type="molecule type" value="Genomic_DNA"/>
</dbReference>
<evidence type="ECO:0000259" key="5">
    <source>
        <dbReference type="Pfam" id="PF17676"/>
    </source>
</evidence>
<keyword evidence="6" id="KW-0645">Protease</keyword>
<dbReference type="InterPro" id="IPR003507">
    <property type="entry name" value="S66_fam"/>
</dbReference>
<name>F0RTY7_SPHGB</name>
<dbReference type="Proteomes" id="UP000008466">
    <property type="component" value="Chromosome"/>
</dbReference>
<evidence type="ECO:0000313" key="6">
    <source>
        <dbReference type="EMBL" id="ADY14065.1"/>
    </source>
</evidence>
<protein>
    <submittedName>
        <fullName evidence="6">Peptidase U61 LD-carboxypeptidase A</fullName>
    </submittedName>
</protein>
<dbReference type="InterPro" id="IPR040449">
    <property type="entry name" value="Peptidase_S66_N"/>
</dbReference>
<feature type="domain" description="LD-carboxypeptidase N-terminal" evidence="4">
    <location>
        <begin position="13"/>
        <end position="134"/>
    </location>
</feature>
<dbReference type="STRING" id="158189.SpiBuddy_2246"/>
<dbReference type="RefSeq" id="WP_013607914.1">
    <property type="nucleotide sequence ID" value="NC_015152.1"/>
</dbReference>
<keyword evidence="7" id="KW-1185">Reference proteome</keyword>
<feature type="active site" description="Nucleophile" evidence="3">
    <location>
        <position position="115"/>
    </location>
</feature>
<dbReference type="SUPFAM" id="SSF52317">
    <property type="entry name" value="Class I glutamine amidotransferase-like"/>
    <property type="match status" value="1"/>
</dbReference>
<gene>
    <name evidence="6" type="ordered locus">SpiBuddy_2246</name>
</gene>
<evidence type="ECO:0000313" key="7">
    <source>
        <dbReference type="Proteomes" id="UP000008466"/>
    </source>
</evidence>
<dbReference type="InterPro" id="IPR040921">
    <property type="entry name" value="Peptidase_S66C"/>
</dbReference>
<dbReference type="CDD" id="cd07062">
    <property type="entry name" value="Peptidase_S66_mccF_like"/>
    <property type="match status" value="1"/>
</dbReference>
<dbReference type="InterPro" id="IPR029062">
    <property type="entry name" value="Class_I_gatase-like"/>
</dbReference>
<dbReference type="PANTHER" id="PTHR30237:SF4">
    <property type="entry name" value="LD-CARBOXYPEPTIDASE C-TERMINAL DOMAIN-CONTAINING PROTEIN"/>
    <property type="match status" value="1"/>
</dbReference>
<dbReference type="HOGENOM" id="CLU_034346_1_0_12"/>
<evidence type="ECO:0000259" key="4">
    <source>
        <dbReference type="Pfam" id="PF02016"/>
    </source>
</evidence>
<keyword evidence="2" id="KW-0378">Hydrolase</keyword>
<organism evidence="6 7">
    <name type="scientific">Sphaerochaeta globosa (strain ATCC BAA-1886 / DSM 22777 / Buddy)</name>
    <name type="common">Spirochaeta sp. (strain Buddy)</name>
    <dbReference type="NCBI Taxonomy" id="158189"/>
    <lineage>
        <taxon>Bacteria</taxon>
        <taxon>Pseudomonadati</taxon>
        <taxon>Spirochaetota</taxon>
        <taxon>Spirochaetia</taxon>
        <taxon>Spirochaetales</taxon>
        <taxon>Sphaerochaetaceae</taxon>
        <taxon>Sphaerochaeta</taxon>
    </lineage>
</organism>
<keyword evidence="6" id="KW-0121">Carboxypeptidase</keyword>
<comment type="similarity">
    <text evidence="1">Belongs to the peptidase S66 family.</text>
</comment>
<dbReference type="InterPro" id="IPR027478">
    <property type="entry name" value="LdcA_N"/>
</dbReference>
<feature type="domain" description="LD-carboxypeptidase C-terminal" evidence="5">
    <location>
        <begin position="208"/>
        <end position="323"/>
    </location>
</feature>
<dbReference type="Gene3D" id="3.50.30.60">
    <property type="entry name" value="LD-carboxypeptidase A C-terminal domain-like"/>
    <property type="match status" value="1"/>
</dbReference>
<dbReference type="SUPFAM" id="SSF141986">
    <property type="entry name" value="LD-carboxypeptidase A C-terminal domain-like"/>
    <property type="match status" value="1"/>
</dbReference>
<dbReference type="Pfam" id="PF17676">
    <property type="entry name" value="Peptidase_S66C"/>
    <property type="match status" value="1"/>
</dbReference>
<dbReference type="GO" id="GO:0004180">
    <property type="term" value="F:carboxypeptidase activity"/>
    <property type="evidence" value="ECO:0007669"/>
    <property type="project" value="UniProtKB-KW"/>
</dbReference>
<dbReference type="Gene3D" id="3.40.50.10740">
    <property type="entry name" value="Class I glutamine amidotransferase-like"/>
    <property type="match status" value="1"/>
</dbReference>
<feature type="active site" description="Charge relay system" evidence="3">
    <location>
        <position position="239"/>
    </location>
</feature>
<dbReference type="KEGG" id="sbu:SpiBuddy_2246"/>
<dbReference type="AlphaFoldDB" id="F0RTY7"/>